<reference evidence="2" key="1">
    <citation type="submission" date="2021-04" db="EMBL/GenBank/DDBJ databases">
        <title>Draft genome sequence of Xylanibacillus composti strain K13.</title>
        <authorList>
            <person name="Uke A."/>
            <person name="Chhe C."/>
            <person name="Baramee S."/>
            <person name="Kosugi A."/>
        </authorList>
    </citation>
    <scope>NUCLEOTIDE SEQUENCE</scope>
    <source>
        <strain evidence="2">K13</strain>
    </source>
</reference>
<comment type="caution">
    <text evidence="2">The sequence shown here is derived from an EMBL/GenBank/DDBJ whole genome shotgun (WGS) entry which is preliminary data.</text>
</comment>
<keyword evidence="1" id="KW-0175">Coiled coil</keyword>
<dbReference type="Proteomes" id="UP000677918">
    <property type="component" value="Unassembled WGS sequence"/>
</dbReference>
<accession>A0A8J4H5W1</accession>
<dbReference type="Gene3D" id="3.55.50.10">
    <property type="entry name" value="Baseplate protein-like domains"/>
    <property type="match status" value="1"/>
</dbReference>
<keyword evidence="3" id="KW-1185">Reference proteome</keyword>
<evidence type="ECO:0008006" key="4">
    <source>
        <dbReference type="Google" id="ProtNLM"/>
    </source>
</evidence>
<name>A0A8J4H5W1_9BACL</name>
<dbReference type="Gene3D" id="2.30.110.50">
    <property type="match status" value="1"/>
</dbReference>
<evidence type="ECO:0000313" key="3">
    <source>
        <dbReference type="Proteomes" id="UP000677918"/>
    </source>
</evidence>
<dbReference type="EMBL" id="BOVK01000026">
    <property type="protein sequence ID" value="GIQ69263.1"/>
    <property type="molecule type" value="Genomic_DNA"/>
</dbReference>
<proteinExistence type="predicted"/>
<evidence type="ECO:0000256" key="1">
    <source>
        <dbReference type="SAM" id="Coils"/>
    </source>
</evidence>
<gene>
    <name evidence="2" type="ORF">XYCOK13_20870</name>
</gene>
<dbReference type="Pfam" id="PF05954">
    <property type="entry name" value="Phage_GPD"/>
    <property type="match status" value="1"/>
</dbReference>
<organism evidence="2 3">
    <name type="scientific">Xylanibacillus composti</name>
    <dbReference type="NCBI Taxonomy" id="1572762"/>
    <lineage>
        <taxon>Bacteria</taxon>
        <taxon>Bacillati</taxon>
        <taxon>Bacillota</taxon>
        <taxon>Bacilli</taxon>
        <taxon>Bacillales</taxon>
        <taxon>Paenibacillaceae</taxon>
        <taxon>Xylanibacillus</taxon>
    </lineage>
</organism>
<feature type="coiled-coil region" evidence="1">
    <location>
        <begin position="251"/>
        <end position="282"/>
    </location>
</feature>
<evidence type="ECO:0000313" key="2">
    <source>
        <dbReference type="EMBL" id="GIQ69263.1"/>
    </source>
</evidence>
<protein>
    <recommendedName>
        <fullName evidence="4">Phage protein D</fullName>
    </recommendedName>
</protein>
<dbReference type="SUPFAM" id="SSF69279">
    <property type="entry name" value="Phage tail proteins"/>
    <property type="match status" value="1"/>
</dbReference>
<dbReference type="Gene3D" id="4.10.220.110">
    <property type="match status" value="1"/>
</dbReference>
<sequence>MNTRKAQAHITYLGADITQDIAPFLMSMSYTDNGANRADDLSLTLADRDGRWHNMWMPENGDEIQAEIQLENWYGPGMNRVLACGTFAVDSLSLGGPPDSISIQALSYPGNDAIKNETHTRSWEVVTLRQIAARIAASAGMTLMFETEDIRYDRLEQNQESDLSFLASICEKEGVSLKITNHTLVLLDDRAYEEQPPVRTLTRGESDILSYSFNRSVVGAAYTACEVSYFDSTANRTIQGAYRLPGSSGPILKLNERVASEAEAIRKAKKALYQKNKEAQRASLTVMGDYALAQGLTVQLAGFGKFDEKYLIESARHEVGRSGYRTTLEIRRVLAYV</sequence>
<dbReference type="AlphaFoldDB" id="A0A8J4H5W1"/>
<dbReference type="RefSeq" id="WP_244865110.1">
    <property type="nucleotide sequence ID" value="NZ_BOVK01000026.1"/>
</dbReference>